<keyword evidence="2" id="KW-0479">Metal-binding</keyword>
<evidence type="ECO:0000256" key="5">
    <source>
        <dbReference type="ARBA" id="ARBA00022833"/>
    </source>
</evidence>
<dbReference type="FunFam" id="3.30.160.60:FF:002343">
    <property type="entry name" value="Zinc finger protein 33A"/>
    <property type="match status" value="1"/>
</dbReference>
<dbReference type="PROSITE" id="PS50157">
    <property type="entry name" value="ZINC_FINGER_C2H2_2"/>
    <property type="match status" value="3"/>
</dbReference>
<evidence type="ECO:0000256" key="4">
    <source>
        <dbReference type="ARBA" id="ARBA00022771"/>
    </source>
</evidence>
<keyword evidence="5" id="KW-0862">Zinc</keyword>
<dbReference type="Ensembl" id="ENSCCNT00000030733.1">
    <property type="protein sequence ID" value="ENSCCNP00000024090.1"/>
    <property type="gene ID" value="ENSCCNG00000023619.1"/>
</dbReference>
<keyword evidence="6" id="KW-0805">Transcription regulation</keyword>
<dbReference type="AlphaFoldDB" id="A0A8C0XCR6"/>
<dbReference type="SUPFAM" id="SSF57667">
    <property type="entry name" value="beta-beta-alpha zinc fingers"/>
    <property type="match status" value="2"/>
</dbReference>
<comment type="similarity">
    <text evidence="1">Belongs to the krueppel C2H2-type zinc-finger protein family.</text>
</comment>
<dbReference type="PANTHER" id="PTHR24377">
    <property type="entry name" value="IP01015P-RELATED"/>
    <property type="match status" value="1"/>
</dbReference>
<sequence length="319" mass="36142">MEGFTREGPSFSILGESWDCENQDYENQERHGRIYCTQEAICEYLGFGEHLNTSSGLPPSQSVPTKNGFHVHNSDIKILECNRALYKCPQNYSPKKTGESDACGKAFHPSVESMQLGRIQIRGKHYKHTGSGKSVNHFTSLGDKKIMKRGKKLYQGNNFEDIFVLSSSLNESRSHPIEKPYKCTECGKCFKRNSSLVLHHRTHTGEKPYTCNECGKSFSKNYNLIVHQRIHTGEKPYKCNKCGKAFSDGSALTQHQRIHTGEKPYECLECVLWLGCQSSACDLLSRAWAGLRADGKDRWIRRSKSFAEVSRHTSTHLPL</sequence>
<keyword evidence="9" id="KW-0539">Nucleus</keyword>
<proteinExistence type="inferred from homology"/>
<dbReference type="Pfam" id="PF00096">
    <property type="entry name" value="zf-C2H2"/>
    <property type="match status" value="3"/>
</dbReference>
<dbReference type="InterPro" id="IPR036236">
    <property type="entry name" value="Znf_C2H2_sf"/>
</dbReference>
<dbReference type="FunFam" id="3.30.160.60:FF:000934">
    <property type="entry name" value="zinc finger protein 90 homolog"/>
    <property type="match status" value="1"/>
</dbReference>
<reference evidence="12" key="1">
    <citation type="submission" date="2023-09" db="UniProtKB">
        <authorList>
            <consortium name="Ensembl"/>
        </authorList>
    </citation>
    <scope>IDENTIFICATION</scope>
</reference>
<evidence type="ECO:0000256" key="8">
    <source>
        <dbReference type="ARBA" id="ARBA00023163"/>
    </source>
</evidence>
<accession>A0A8C0XCR6</accession>
<evidence type="ECO:0000256" key="2">
    <source>
        <dbReference type="ARBA" id="ARBA00022723"/>
    </source>
</evidence>
<dbReference type="InterPro" id="IPR013087">
    <property type="entry name" value="Znf_C2H2_type"/>
</dbReference>
<evidence type="ECO:0000256" key="7">
    <source>
        <dbReference type="ARBA" id="ARBA00023125"/>
    </source>
</evidence>
<evidence type="ECO:0000256" key="1">
    <source>
        <dbReference type="ARBA" id="ARBA00006991"/>
    </source>
</evidence>
<dbReference type="FunFam" id="3.30.160.60:FF:000295">
    <property type="entry name" value="zinc finger protein 19"/>
    <property type="match status" value="1"/>
</dbReference>
<evidence type="ECO:0000256" key="10">
    <source>
        <dbReference type="PROSITE-ProRule" id="PRU00042"/>
    </source>
</evidence>
<keyword evidence="3" id="KW-0677">Repeat</keyword>
<keyword evidence="7" id="KW-0238">DNA-binding</keyword>
<evidence type="ECO:0000313" key="12">
    <source>
        <dbReference type="Ensembl" id="ENSCCNP00000024090.1"/>
    </source>
</evidence>
<dbReference type="GO" id="GO:0003677">
    <property type="term" value="F:DNA binding"/>
    <property type="evidence" value="ECO:0007669"/>
    <property type="project" value="UniProtKB-KW"/>
</dbReference>
<feature type="domain" description="C2H2-type" evidence="11">
    <location>
        <begin position="209"/>
        <end position="236"/>
    </location>
</feature>
<evidence type="ECO:0000256" key="3">
    <source>
        <dbReference type="ARBA" id="ARBA00022737"/>
    </source>
</evidence>
<dbReference type="GO" id="GO:0008270">
    <property type="term" value="F:zinc ion binding"/>
    <property type="evidence" value="ECO:0007669"/>
    <property type="project" value="UniProtKB-KW"/>
</dbReference>
<evidence type="ECO:0000256" key="6">
    <source>
        <dbReference type="ARBA" id="ARBA00023015"/>
    </source>
</evidence>
<dbReference type="Gene3D" id="3.30.160.60">
    <property type="entry name" value="Classic Zinc Finger"/>
    <property type="match status" value="4"/>
</dbReference>
<name>A0A8C0XCR6_CASCN</name>
<keyword evidence="8" id="KW-0804">Transcription</keyword>
<evidence type="ECO:0000259" key="11">
    <source>
        <dbReference type="PROSITE" id="PS50157"/>
    </source>
</evidence>
<evidence type="ECO:0000256" key="9">
    <source>
        <dbReference type="ARBA" id="ARBA00023242"/>
    </source>
</evidence>
<dbReference type="InterPro" id="IPR050826">
    <property type="entry name" value="Krueppel_C2H2_ZnFinger"/>
</dbReference>
<dbReference type="SMART" id="SM00355">
    <property type="entry name" value="ZnF_C2H2"/>
    <property type="match status" value="3"/>
</dbReference>
<dbReference type="PROSITE" id="PS00028">
    <property type="entry name" value="ZINC_FINGER_C2H2_1"/>
    <property type="match status" value="3"/>
</dbReference>
<feature type="domain" description="C2H2-type" evidence="11">
    <location>
        <begin position="237"/>
        <end position="264"/>
    </location>
</feature>
<feature type="domain" description="C2H2-type" evidence="11">
    <location>
        <begin position="181"/>
        <end position="208"/>
    </location>
</feature>
<organism evidence="12">
    <name type="scientific">Castor canadensis</name>
    <name type="common">American beaver</name>
    <dbReference type="NCBI Taxonomy" id="51338"/>
    <lineage>
        <taxon>Eukaryota</taxon>
        <taxon>Metazoa</taxon>
        <taxon>Chordata</taxon>
        <taxon>Craniata</taxon>
        <taxon>Vertebrata</taxon>
        <taxon>Euteleostomi</taxon>
        <taxon>Mammalia</taxon>
        <taxon>Eutheria</taxon>
        <taxon>Euarchontoglires</taxon>
        <taxon>Glires</taxon>
        <taxon>Rodentia</taxon>
        <taxon>Castorimorpha</taxon>
        <taxon>Castoridae</taxon>
        <taxon>Castor</taxon>
    </lineage>
</organism>
<protein>
    <recommendedName>
        <fullName evidence="11">C2H2-type domain-containing protein</fullName>
    </recommendedName>
</protein>
<keyword evidence="4 10" id="KW-0863">Zinc-finger</keyword>